<evidence type="ECO:0000256" key="1">
    <source>
        <dbReference type="SAM" id="MobiDB-lite"/>
    </source>
</evidence>
<accession>C9LGX6</accession>
<feature type="compositionally biased region" description="Polar residues" evidence="1">
    <location>
        <begin position="10"/>
        <end position="21"/>
    </location>
</feature>
<gene>
    <name evidence="2" type="ORF">GCWU000325_01477</name>
</gene>
<evidence type="ECO:0000313" key="3">
    <source>
        <dbReference type="Proteomes" id="UP000003460"/>
    </source>
</evidence>
<reference evidence="2" key="1">
    <citation type="submission" date="2009-09" db="EMBL/GenBank/DDBJ databases">
        <authorList>
            <person name="Weinstock G."/>
            <person name="Sodergren E."/>
            <person name="Clifton S."/>
            <person name="Fulton L."/>
            <person name="Fulton B."/>
            <person name="Courtney L."/>
            <person name="Fronick C."/>
            <person name="Harrison M."/>
            <person name="Strong C."/>
            <person name="Farmer C."/>
            <person name="Delahaunty K."/>
            <person name="Markovic C."/>
            <person name="Hall O."/>
            <person name="Minx P."/>
            <person name="Tomlinson C."/>
            <person name="Mitreva M."/>
            <person name="Nelson J."/>
            <person name="Hou S."/>
            <person name="Wollam A."/>
            <person name="Pepin K.H."/>
            <person name="Johnson M."/>
            <person name="Bhonagiri V."/>
            <person name="Nash W.E."/>
            <person name="Warren W."/>
            <person name="Chinwalla A."/>
            <person name="Mardis E.R."/>
            <person name="Wilson R.K."/>
        </authorList>
    </citation>
    <scope>NUCLEOTIDE SEQUENCE [LARGE SCALE GENOMIC DNA]</scope>
    <source>
        <strain evidence="2">ATCC 51259</strain>
    </source>
</reference>
<sequence>MRRLKGKCTNGRQTKHQAQQTTRPLSFIGVCLTPLCNRAKQ</sequence>
<proteinExistence type="predicted"/>
<dbReference type="Proteomes" id="UP000003460">
    <property type="component" value="Unassembled WGS sequence"/>
</dbReference>
<organism evidence="2 3">
    <name type="scientific">Alloprevotella tannerae ATCC 51259</name>
    <dbReference type="NCBI Taxonomy" id="626522"/>
    <lineage>
        <taxon>Bacteria</taxon>
        <taxon>Pseudomonadati</taxon>
        <taxon>Bacteroidota</taxon>
        <taxon>Bacteroidia</taxon>
        <taxon>Bacteroidales</taxon>
        <taxon>Prevotellaceae</taxon>
        <taxon>Alloprevotella</taxon>
    </lineage>
</organism>
<comment type="caution">
    <text evidence="2">The sequence shown here is derived from an EMBL/GenBank/DDBJ whole genome shotgun (WGS) entry which is preliminary data.</text>
</comment>
<dbReference type="HOGENOM" id="CLU_3274769_0_0_10"/>
<name>C9LGX6_9BACT</name>
<protein>
    <submittedName>
        <fullName evidence="2">Uncharacterized protein</fullName>
    </submittedName>
</protein>
<keyword evidence="3" id="KW-1185">Reference proteome</keyword>
<dbReference type="AlphaFoldDB" id="C9LGX6"/>
<feature type="region of interest" description="Disordered" evidence="1">
    <location>
        <begin position="1"/>
        <end position="21"/>
    </location>
</feature>
<dbReference type="EMBL" id="ACIJ02000018">
    <property type="protein sequence ID" value="EEX71934.1"/>
    <property type="molecule type" value="Genomic_DNA"/>
</dbReference>
<evidence type="ECO:0000313" key="2">
    <source>
        <dbReference type="EMBL" id="EEX71934.1"/>
    </source>
</evidence>